<protein>
    <submittedName>
        <fullName evidence="7">DUF92 domain-containing protein</fullName>
    </submittedName>
</protein>
<dbReference type="Proteomes" id="UP001595896">
    <property type="component" value="Unassembled WGS sequence"/>
</dbReference>
<evidence type="ECO:0000313" key="7">
    <source>
        <dbReference type="EMBL" id="MFC4738115.1"/>
    </source>
</evidence>
<name>A0ABV9NZL3_9BACI</name>
<sequence length="254" mass="25541">MMTILAACLAAAGAFAGGLLTGSGLAASLAVGISVSLVGWNGLFLLGFFFGSSYLLERLFRPAEEVEAKGSRRDAAQVAANGGAAAVAGLVYSVFPAAFIMAAFAASLAAATSDTWASAAGKRTAGTAVLIISRKRVKAGVSGAVTAKGSSWAFGGAVLTAAAAYLLFADITALHALIIAAAGFTGQLIDSAVGEKLQLLYTCPVCGEATEKEQHCGKPTFVIKGIRGINNDAVNMIATCSAAFLAGFCVLLFT</sequence>
<evidence type="ECO:0000313" key="8">
    <source>
        <dbReference type="Proteomes" id="UP001595896"/>
    </source>
</evidence>
<feature type="transmembrane region" description="Helical" evidence="6">
    <location>
        <begin position="78"/>
        <end position="106"/>
    </location>
</feature>
<evidence type="ECO:0000256" key="2">
    <source>
        <dbReference type="ARBA" id="ARBA00009012"/>
    </source>
</evidence>
<keyword evidence="8" id="KW-1185">Reference proteome</keyword>
<proteinExistence type="inferred from homology"/>
<reference evidence="8" key="1">
    <citation type="journal article" date="2019" name="Int. J. Syst. Evol. Microbiol.">
        <title>The Global Catalogue of Microorganisms (GCM) 10K type strain sequencing project: providing services to taxonomists for standard genome sequencing and annotation.</title>
        <authorList>
            <consortium name="The Broad Institute Genomics Platform"/>
            <consortium name="The Broad Institute Genome Sequencing Center for Infectious Disease"/>
            <person name="Wu L."/>
            <person name="Ma J."/>
        </authorList>
    </citation>
    <scope>NUCLEOTIDE SEQUENCE [LARGE SCALE GENOMIC DNA]</scope>
    <source>
        <strain evidence="8">JCM 12165</strain>
    </source>
</reference>
<dbReference type="RefSeq" id="WP_377910702.1">
    <property type="nucleotide sequence ID" value="NZ_JBHSGK010000021.1"/>
</dbReference>
<dbReference type="Pfam" id="PF01940">
    <property type="entry name" value="DUF92"/>
    <property type="match status" value="1"/>
</dbReference>
<comment type="similarity">
    <text evidence="2">Belongs to the TMEM19 family.</text>
</comment>
<dbReference type="PANTHER" id="PTHR13353">
    <property type="entry name" value="TRANSMEMBRANE PROTEIN 19"/>
    <property type="match status" value="1"/>
</dbReference>
<feature type="transmembrane region" description="Helical" evidence="6">
    <location>
        <begin position="233"/>
        <end position="253"/>
    </location>
</feature>
<dbReference type="EMBL" id="JBHSGK010000021">
    <property type="protein sequence ID" value="MFC4738115.1"/>
    <property type="molecule type" value="Genomic_DNA"/>
</dbReference>
<dbReference type="InterPro" id="IPR002794">
    <property type="entry name" value="DUF92_TMEM19"/>
</dbReference>
<dbReference type="PANTHER" id="PTHR13353:SF5">
    <property type="entry name" value="TRANSMEMBRANE PROTEIN 19"/>
    <property type="match status" value="1"/>
</dbReference>
<feature type="transmembrane region" description="Helical" evidence="6">
    <location>
        <begin position="151"/>
        <end position="168"/>
    </location>
</feature>
<evidence type="ECO:0000256" key="5">
    <source>
        <dbReference type="ARBA" id="ARBA00023136"/>
    </source>
</evidence>
<gene>
    <name evidence="7" type="ORF">ACFO4L_16190</name>
</gene>
<feature type="transmembrane region" description="Helical" evidence="6">
    <location>
        <begin position="38"/>
        <end position="57"/>
    </location>
</feature>
<comment type="subcellular location">
    <subcellularLocation>
        <location evidence="1">Membrane</location>
        <topology evidence="1">Multi-pass membrane protein</topology>
    </subcellularLocation>
</comment>
<keyword evidence="3 6" id="KW-0812">Transmembrane</keyword>
<evidence type="ECO:0000256" key="6">
    <source>
        <dbReference type="SAM" id="Phobius"/>
    </source>
</evidence>
<evidence type="ECO:0000256" key="3">
    <source>
        <dbReference type="ARBA" id="ARBA00022692"/>
    </source>
</evidence>
<evidence type="ECO:0000256" key="4">
    <source>
        <dbReference type="ARBA" id="ARBA00022989"/>
    </source>
</evidence>
<comment type="caution">
    <text evidence="7">The sequence shown here is derived from an EMBL/GenBank/DDBJ whole genome shotgun (WGS) entry which is preliminary data.</text>
</comment>
<evidence type="ECO:0000256" key="1">
    <source>
        <dbReference type="ARBA" id="ARBA00004141"/>
    </source>
</evidence>
<organism evidence="7 8">
    <name type="scientific">Bacillus daqingensis</name>
    <dbReference type="NCBI Taxonomy" id="872396"/>
    <lineage>
        <taxon>Bacteria</taxon>
        <taxon>Bacillati</taxon>
        <taxon>Bacillota</taxon>
        <taxon>Bacilli</taxon>
        <taxon>Bacillales</taxon>
        <taxon>Bacillaceae</taxon>
        <taxon>Bacillus</taxon>
    </lineage>
</organism>
<accession>A0ABV9NZL3</accession>
<keyword evidence="5 6" id="KW-0472">Membrane</keyword>
<keyword evidence="4 6" id="KW-1133">Transmembrane helix</keyword>